<gene>
    <name evidence="2" type="ORF">CLODIP_2_CD07792</name>
</gene>
<dbReference type="AlphaFoldDB" id="A0A8S1BVC3"/>
<dbReference type="EMBL" id="CADEPI010000002">
    <property type="protein sequence ID" value="CAB3359769.1"/>
    <property type="molecule type" value="Genomic_DNA"/>
</dbReference>
<dbReference type="Pfam" id="PF08524">
    <property type="entry name" value="rRNA_processing"/>
    <property type="match status" value="1"/>
</dbReference>
<reference evidence="2 3" key="1">
    <citation type="submission" date="2020-04" db="EMBL/GenBank/DDBJ databases">
        <authorList>
            <person name="Alioto T."/>
            <person name="Alioto T."/>
            <person name="Gomez Garrido J."/>
        </authorList>
    </citation>
    <scope>NUCLEOTIDE SEQUENCE [LARGE SCALE GENOMIC DNA]</scope>
</reference>
<protein>
    <recommendedName>
        <fullName evidence="4">rRNA-processing protein FYV7</fullName>
    </recommendedName>
</protein>
<name>A0A8S1BVC3_9INSE</name>
<feature type="region of interest" description="Disordered" evidence="1">
    <location>
        <begin position="100"/>
        <end position="122"/>
    </location>
</feature>
<dbReference type="InterPro" id="IPR013730">
    <property type="entry name" value="Fyv7/TAP26"/>
</dbReference>
<proteinExistence type="predicted"/>
<accession>A0A8S1BVC3</accession>
<feature type="compositionally biased region" description="Basic and acidic residues" evidence="1">
    <location>
        <begin position="1"/>
        <end position="21"/>
    </location>
</feature>
<dbReference type="Proteomes" id="UP000494165">
    <property type="component" value="Unassembled WGS sequence"/>
</dbReference>
<keyword evidence="3" id="KW-1185">Reference proteome</keyword>
<evidence type="ECO:0000313" key="2">
    <source>
        <dbReference type="EMBL" id="CAB3359769.1"/>
    </source>
</evidence>
<evidence type="ECO:0000313" key="3">
    <source>
        <dbReference type="Proteomes" id="UP000494165"/>
    </source>
</evidence>
<dbReference type="OrthoDB" id="5377144at2759"/>
<sequence length="159" mass="19555">MRNRELTNQDAGQKKGFDKKKWRERHYSHKFKVQQFDDRRKKKVLRKYYRELKYIQGEPQDPKASTSDFNHPSQRQPTQQKKMSATQKANLEFERIKQQKLDRKADLERKKAEKEQKLKEYREKKAERFKRLSKKTKKGQPVMKDRLEMLLEKIQKQCR</sequence>
<evidence type="ECO:0000256" key="1">
    <source>
        <dbReference type="SAM" id="MobiDB-lite"/>
    </source>
</evidence>
<organism evidence="2 3">
    <name type="scientific">Cloeon dipterum</name>
    <dbReference type="NCBI Taxonomy" id="197152"/>
    <lineage>
        <taxon>Eukaryota</taxon>
        <taxon>Metazoa</taxon>
        <taxon>Ecdysozoa</taxon>
        <taxon>Arthropoda</taxon>
        <taxon>Hexapoda</taxon>
        <taxon>Insecta</taxon>
        <taxon>Pterygota</taxon>
        <taxon>Palaeoptera</taxon>
        <taxon>Ephemeroptera</taxon>
        <taxon>Pisciforma</taxon>
        <taxon>Baetidae</taxon>
        <taxon>Cloeon</taxon>
    </lineage>
</organism>
<evidence type="ECO:0008006" key="4">
    <source>
        <dbReference type="Google" id="ProtNLM"/>
    </source>
</evidence>
<comment type="caution">
    <text evidence="2">The sequence shown here is derived from an EMBL/GenBank/DDBJ whole genome shotgun (WGS) entry which is preliminary data.</text>
</comment>
<feature type="region of interest" description="Disordered" evidence="1">
    <location>
        <begin position="53"/>
        <end position="88"/>
    </location>
</feature>
<feature type="region of interest" description="Disordered" evidence="1">
    <location>
        <begin position="1"/>
        <end position="24"/>
    </location>
</feature>
<feature type="compositionally biased region" description="Polar residues" evidence="1">
    <location>
        <begin position="63"/>
        <end position="88"/>
    </location>
</feature>